<sequence length="232" mass="27282">MHKRIGKYNAQLYERHVIIEELQASFIFKKIEKIQDTTCKFSKPYLMNGDIIIDEGVDKWQTKSAMNSDSKDQLIMKEINDEEENKSSKFDPANIKFQYIFDIVNLQFKQQLVETQRRSCKNRNNLLLLIEWLSTSNSTLAARLLLQRSDVIVKRVDKLLIAPRNVNKSEWKKVEFRAGIVSKFEIERINAELEILAQRHESINLKTNLPRTESLWIELDQQGEELIEQLTV</sequence>
<dbReference type="Proteomes" id="UP000095285">
    <property type="component" value="Unassembled WGS sequence"/>
</dbReference>
<name>A0A1I7VNH6_LOALO</name>
<protein>
    <submittedName>
        <fullName evidence="2">Uncharacterized protein</fullName>
    </submittedName>
</protein>
<dbReference type="AlphaFoldDB" id="A0A1I7VNH6"/>
<dbReference type="WBParaSite" id="EN70_4523">
    <property type="protein sequence ID" value="EN70_4523"/>
    <property type="gene ID" value="EN70_4523"/>
</dbReference>
<evidence type="ECO:0000313" key="1">
    <source>
        <dbReference type="Proteomes" id="UP000095285"/>
    </source>
</evidence>
<proteinExistence type="predicted"/>
<keyword evidence="1" id="KW-1185">Reference proteome</keyword>
<evidence type="ECO:0000313" key="2">
    <source>
        <dbReference type="WBParaSite" id="EN70_4523"/>
    </source>
</evidence>
<accession>A0A1I7VNH6</accession>
<reference evidence="1" key="1">
    <citation type="submission" date="2012-04" db="EMBL/GenBank/DDBJ databases">
        <title>The Genome Sequence of Loa loa.</title>
        <authorList>
            <consortium name="The Broad Institute Genome Sequencing Platform"/>
            <consortium name="Broad Institute Genome Sequencing Center for Infectious Disease"/>
            <person name="Nutman T.B."/>
            <person name="Fink D.L."/>
            <person name="Russ C."/>
            <person name="Young S."/>
            <person name="Zeng Q."/>
            <person name="Gargeya S."/>
            <person name="Alvarado L."/>
            <person name="Berlin A."/>
            <person name="Chapman S.B."/>
            <person name="Chen Z."/>
            <person name="Freedman E."/>
            <person name="Gellesch M."/>
            <person name="Goldberg J."/>
            <person name="Griggs A."/>
            <person name="Gujja S."/>
            <person name="Heilman E.R."/>
            <person name="Heiman D."/>
            <person name="Howarth C."/>
            <person name="Mehta T."/>
            <person name="Neiman D."/>
            <person name="Pearson M."/>
            <person name="Roberts A."/>
            <person name="Saif S."/>
            <person name="Shea T."/>
            <person name="Shenoy N."/>
            <person name="Sisk P."/>
            <person name="Stolte C."/>
            <person name="Sykes S."/>
            <person name="White J."/>
            <person name="Yandava C."/>
            <person name="Haas B."/>
            <person name="Henn M.R."/>
            <person name="Nusbaum C."/>
            <person name="Birren B."/>
        </authorList>
    </citation>
    <scope>NUCLEOTIDE SEQUENCE [LARGE SCALE GENOMIC DNA]</scope>
</reference>
<organism evidence="1 2">
    <name type="scientific">Loa loa</name>
    <name type="common">Eye worm</name>
    <name type="synonym">Filaria loa</name>
    <dbReference type="NCBI Taxonomy" id="7209"/>
    <lineage>
        <taxon>Eukaryota</taxon>
        <taxon>Metazoa</taxon>
        <taxon>Ecdysozoa</taxon>
        <taxon>Nematoda</taxon>
        <taxon>Chromadorea</taxon>
        <taxon>Rhabditida</taxon>
        <taxon>Spirurina</taxon>
        <taxon>Spiruromorpha</taxon>
        <taxon>Filarioidea</taxon>
        <taxon>Onchocercidae</taxon>
        <taxon>Loa</taxon>
    </lineage>
</organism>
<reference evidence="2" key="2">
    <citation type="submission" date="2016-11" db="UniProtKB">
        <authorList>
            <consortium name="WormBaseParasite"/>
        </authorList>
    </citation>
    <scope>IDENTIFICATION</scope>
</reference>